<accession>A0A0F9HBF9</accession>
<sequence length="292" mass="31958">MRSIGNVGRDEMMTQFQVQYIEDKIVEEMGELMIGRKLFAPRSIPPGKKVYTYYDEVDMSQAVITMGGNTQAGDVVMFDDNDIRVPAISKDFFVQWRDNLGSIETSPNLLDRYAKNAAKQVAEEEDRLMISGETLGWGAYNIQGLMTKTNRGSVAGGAWPTNSYVAINLGRAALEAAGFHDPPVLVGRPTQINYLDTLIANTGITHKQSLLDNGIISDVMKSTSLYTAGGLLTSCMLVVPDQQYLYYVEGMPPRVTQWADKDGNIHGKVREIIAPVIAHAGALCEVTAITSG</sequence>
<dbReference type="Pfam" id="PF04454">
    <property type="entry name" value="Linocin_M18"/>
    <property type="match status" value="1"/>
</dbReference>
<dbReference type="Gene3D" id="3.30.2400.30">
    <property type="match status" value="1"/>
</dbReference>
<dbReference type="EMBL" id="LAZR01017441">
    <property type="protein sequence ID" value="KKM00412.1"/>
    <property type="molecule type" value="Genomic_DNA"/>
</dbReference>
<gene>
    <name evidence="1" type="ORF">LCGC14_1804660</name>
</gene>
<protein>
    <submittedName>
        <fullName evidence="1">Uncharacterized protein</fullName>
    </submittedName>
</protein>
<name>A0A0F9HBF9_9ZZZZ</name>
<dbReference type="InterPro" id="IPR007544">
    <property type="entry name" value="ENCAP"/>
</dbReference>
<comment type="caution">
    <text evidence="1">The sequence shown here is derived from an EMBL/GenBank/DDBJ whole genome shotgun (WGS) entry which is preliminary data.</text>
</comment>
<organism evidence="1">
    <name type="scientific">marine sediment metagenome</name>
    <dbReference type="NCBI Taxonomy" id="412755"/>
    <lineage>
        <taxon>unclassified sequences</taxon>
        <taxon>metagenomes</taxon>
        <taxon>ecological metagenomes</taxon>
    </lineage>
</organism>
<reference evidence="1" key="1">
    <citation type="journal article" date="2015" name="Nature">
        <title>Complex archaea that bridge the gap between prokaryotes and eukaryotes.</title>
        <authorList>
            <person name="Spang A."/>
            <person name="Saw J.H."/>
            <person name="Jorgensen S.L."/>
            <person name="Zaremba-Niedzwiedzka K."/>
            <person name="Martijn J."/>
            <person name="Lind A.E."/>
            <person name="van Eijk R."/>
            <person name="Schleper C."/>
            <person name="Guy L."/>
            <person name="Ettema T.J."/>
        </authorList>
    </citation>
    <scope>NUCLEOTIDE SEQUENCE</scope>
</reference>
<proteinExistence type="predicted"/>
<dbReference type="SUPFAM" id="SSF56563">
    <property type="entry name" value="Major capsid protein gp5"/>
    <property type="match status" value="1"/>
</dbReference>
<dbReference type="AlphaFoldDB" id="A0A0F9HBF9"/>
<evidence type="ECO:0000313" key="1">
    <source>
        <dbReference type="EMBL" id="KKM00412.1"/>
    </source>
</evidence>